<dbReference type="InterPro" id="IPR009146">
    <property type="entry name" value="Groucho_enhance"/>
</dbReference>
<evidence type="ECO:0000256" key="2">
    <source>
        <dbReference type="ARBA" id="ARBA00005969"/>
    </source>
</evidence>
<protein>
    <recommendedName>
        <fullName evidence="4">Groucho/TLE N-terminal Q-rich domain-containing protein</fullName>
    </recommendedName>
</protein>
<evidence type="ECO:0000259" key="4">
    <source>
        <dbReference type="Pfam" id="PF03920"/>
    </source>
</evidence>
<dbReference type="PANTHER" id="PTHR10814">
    <property type="entry name" value="TRANSDUCIN-LIKE ENHANCER PROTEIN"/>
    <property type="match status" value="1"/>
</dbReference>
<comment type="similarity">
    <text evidence="2">Belongs to the WD repeat Groucho/TLE family.</text>
</comment>
<dbReference type="Pfam" id="PF03920">
    <property type="entry name" value="TLE_N"/>
    <property type="match status" value="1"/>
</dbReference>
<dbReference type="GO" id="GO:0005634">
    <property type="term" value="C:nucleus"/>
    <property type="evidence" value="ECO:0007669"/>
    <property type="project" value="UniProtKB-SubCell"/>
</dbReference>
<sequence>MMSLALSLDPFFNSLLSVTEIAKRLNAICAQIIPFLSQEHQQSVVGAVERAKQVTMTELNAIIGVGKIFFFLVPCFSKRNLCSQ</sequence>
<proteinExistence type="inferred from homology"/>
<reference evidence="5 6" key="1">
    <citation type="journal article" date="2017" name="PLoS Biol.">
        <title>The sea cucumber genome provides insights into morphological evolution and visceral regeneration.</title>
        <authorList>
            <person name="Zhang X."/>
            <person name="Sun L."/>
            <person name="Yuan J."/>
            <person name="Sun Y."/>
            <person name="Gao Y."/>
            <person name="Zhang L."/>
            <person name="Li S."/>
            <person name="Dai H."/>
            <person name="Hamel J.F."/>
            <person name="Liu C."/>
            <person name="Yu Y."/>
            <person name="Liu S."/>
            <person name="Lin W."/>
            <person name="Guo K."/>
            <person name="Jin S."/>
            <person name="Xu P."/>
            <person name="Storey K.B."/>
            <person name="Huan P."/>
            <person name="Zhang T."/>
            <person name="Zhou Y."/>
            <person name="Zhang J."/>
            <person name="Lin C."/>
            <person name="Li X."/>
            <person name="Xing L."/>
            <person name="Huo D."/>
            <person name="Sun M."/>
            <person name="Wang L."/>
            <person name="Mercier A."/>
            <person name="Li F."/>
            <person name="Yang H."/>
            <person name="Xiang J."/>
        </authorList>
    </citation>
    <scope>NUCLEOTIDE SEQUENCE [LARGE SCALE GENOMIC DNA]</scope>
    <source>
        <strain evidence="5">Shaxun</strain>
        <tissue evidence="5">Muscle</tissue>
    </source>
</reference>
<feature type="non-terminal residue" evidence="5">
    <location>
        <position position="84"/>
    </location>
</feature>
<comment type="caution">
    <text evidence="5">The sequence shown here is derived from an EMBL/GenBank/DDBJ whole genome shotgun (WGS) entry which is preliminary data.</text>
</comment>
<dbReference type="Proteomes" id="UP000230750">
    <property type="component" value="Unassembled WGS sequence"/>
</dbReference>
<keyword evidence="3" id="KW-0539">Nucleus</keyword>
<name>A0A2G8JZ92_STIJA</name>
<dbReference type="GO" id="GO:0003714">
    <property type="term" value="F:transcription corepressor activity"/>
    <property type="evidence" value="ECO:0007669"/>
    <property type="project" value="TreeGrafter"/>
</dbReference>
<feature type="domain" description="Groucho/TLE N-terminal Q-rich" evidence="4">
    <location>
        <begin position="18"/>
        <end position="65"/>
    </location>
</feature>
<evidence type="ECO:0000256" key="3">
    <source>
        <dbReference type="ARBA" id="ARBA00023242"/>
    </source>
</evidence>
<dbReference type="PANTHER" id="PTHR10814:SF21">
    <property type="entry name" value="PROTEIN GROUCHO"/>
    <property type="match status" value="1"/>
</dbReference>
<dbReference type="EMBL" id="MRZV01001055">
    <property type="protein sequence ID" value="PIK41086.1"/>
    <property type="molecule type" value="Genomic_DNA"/>
</dbReference>
<dbReference type="AlphaFoldDB" id="A0A2G8JZ92"/>
<keyword evidence="6" id="KW-1185">Reference proteome</keyword>
<organism evidence="5 6">
    <name type="scientific">Stichopus japonicus</name>
    <name type="common">Sea cucumber</name>
    <dbReference type="NCBI Taxonomy" id="307972"/>
    <lineage>
        <taxon>Eukaryota</taxon>
        <taxon>Metazoa</taxon>
        <taxon>Echinodermata</taxon>
        <taxon>Eleutherozoa</taxon>
        <taxon>Echinozoa</taxon>
        <taxon>Holothuroidea</taxon>
        <taxon>Aspidochirotacea</taxon>
        <taxon>Aspidochirotida</taxon>
        <taxon>Stichopodidae</taxon>
        <taxon>Apostichopus</taxon>
    </lineage>
</organism>
<dbReference type="GO" id="GO:0005667">
    <property type="term" value="C:transcription regulator complex"/>
    <property type="evidence" value="ECO:0007669"/>
    <property type="project" value="TreeGrafter"/>
</dbReference>
<evidence type="ECO:0000256" key="1">
    <source>
        <dbReference type="ARBA" id="ARBA00004123"/>
    </source>
</evidence>
<comment type="subcellular location">
    <subcellularLocation>
        <location evidence="1">Nucleus</location>
    </subcellularLocation>
</comment>
<dbReference type="GO" id="GO:0090090">
    <property type="term" value="P:negative regulation of canonical Wnt signaling pathway"/>
    <property type="evidence" value="ECO:0007669"/>
    <property type="project" value="TreeGrafter"/>
</dbReference>
<evidence type="ECO:0000313" key="5">
    <source>
        <dbReference type="EMBL" id="PIK41086.1"/>
    </source>
</evidence>
<dbReference type="STRING" id="307972.A0A2G8JZ92"/>
<evidence type="ECO:0000313" key="6">
    <source>
        <dbReference type="Proteomes" id="UP000230750"/>
    </source>
</evidence>
<dbReference type="InterPro" id="IPR005617">
    <property type="entry name" value="Groucho/TLE_N"/>
</dbReference>
<gene>
    <name evidence="5" type="ORF">BSL78_22073</name>
</gene>
<accession>A0A2G8JZ92</accession>
<dbReference type="OrthoDB" id="2624652at2759"/>